<reference evidence="2" key="1">
    <citation type="journal article" date="2023" name="G3 (Bethesda)">
        <title>Genome assembly and association tests identify interacting loci associated with vigor, precocity, and sex in interspecific pistachio rootstocks.</title>
        <authorList>
            <person name="Palmer W."/>
            <person name="Jacygrad E."/>
            <person name="Sagayaradj S."/>
            <person name="Cavanaugh K."/>
            <person name="Han R."/>
            <person name="Bertier L."/>
            <person name="Beede B."/>
            <person name="Kafkas S."/>
            <person name="Golino D."/>
            <person name="Preece J."/>
            <person name="Michelmore R."/>
        </authorList>
    </citation>
    <scope>NUCLEOTIDE SEQUENCE [LARGE SCALE GENOMIC DNA]</scope>
</reference>
<evidence type="ECO:0000313" key="1">
    <source>
        <dbReference type="EMBL" id="KAJ0034110.1"/>
    </source>
</evidence>
<keyword evidence="2" id="KW-1185">Reference proteome</keyword>
<protein>
    <submittedName>
        <fullName evidence="1">Uncharacterized protein</fullName>
    </submittedName>
</protein>
<name>A0ACC0YAI2_9ROSI</name>
<evidence type="ECO:0000313" key="2">
    <source>
        <dbReference type="Proteomes" id="UP001163603"/>
    </source>
</evidence>
<sequence>MVVKHLLCVKKILDPQGPFGKWICLSLCVIASLLDPLFFYIPVINDLKKCIGLDKTLGITASVLRSVFDFFYIIYIIRMPRNLFAPWSNCGGDNSQKNARKRFLCFFLVELLAILPLPQFKIASLQPVSFMNSKFANVLPRVIRIYPLFTKATRTSGKLAGATWLKAAFNLLLYMFAGHVFGALWYFFAIDRETVCWSKACINRTRCHYGSFYCADNLGDYSFLNDFCPTKTQNTTLYDFGIFHDALQFGIVEVTDFPQKFLHCFRWGLQNLRCLAPPSFKKELAKVYPRNGVQWLATLYRMSHRRSEHNQQCLTSKQA</sequence>
<dbReference type="EMBL" id="CM047742">
    <property type="protein sequence ID" value="KAJ0034110.1"/>
    <property type="molecule type" value="Genomic_DNA"/>
</dbReference>
<gene>
    <name evidence="1" type="ORF">Pint_26068</name>
</gene>
<organism evidence="1 2">
    <name type="scientific">Pistacia integerrima</name>
    <dbReference type="NCBI Taxonomy" id="434235"/>
    <lineage>
        <taxon>Eukaryota</taxon>
        <taxon>Viridiplantae</taxon>
        <taxon>Streptophyta</taxon>
        <taxon>Embryophyta</taxon>
        <taxon>Tracheophyta</taxon>
        <taxon>Spermatophyta</taxon>
        <taxon>Magnoliopsida</taxon>
        <taxon>eudicotyledons</taxon>
        <taxon>Gunneridae</taxon>
        <taxon>Pentapetalae</taxon>
        <taxon>rosids</taxon>
        <taxon>malvids</taxon>
        <taxon>Sapindales</taxon>
        <taxon>Anacardiaceae</taxon>
        <taxon>Pistacia</taxon>
    </lineage>
</organism>
<comment type="caution">
    <text evidence="1">The sequence shown here is derived from an EMBL/GenBank/DDBJ whole genome shotgun (WGS) entry which is preliminary data.</text>
</comment>
<accession>A0ACC0YAI2</accession>
<proteinExistence type="predicted"/>
<dbReference type="Proteomes" id="UP001163603">
    <property type="component" value="Chromosome 7"/>
</dbReference>